<proteinExistence type="inferred from homology"/>
<dbReference type="Pfam" id="PF07804">
    <property type="entry name" value="HipA_C"/>
    <property type="match status" value="1"/>
</dbReference>
<evidence type="ECO:0000313" key="5">
    <source>
        <dbReference type="EMBL" id="BDU68713.1"/>
    </source>
</evidence>
<dbReference type="InterPro" id="IPR052028">
    <property type="entry name" value="HipA_Ser/Thr_kinase"/>
</dbReference>
<reference evidence="6" key="1">
    <citation type="journal article" date="2023" name="Int. J. Syst. Evol. Microbiol.">
        <title>Mesoterricola silvestris gen. nov., sp. nov., Mesoterricola sediminis sp. nov., Geothrix oryzae sp. nov., Geothrix edaphica sp. nov., Geothrix rubra sp. nov., and Geothrix limicola sp. nov., six novel members of Acidobacteriota isolated from soils.</title>
        <authorList>
            <person name="Itoh H."/>
            <person name="Sugisawa Y."/>
            <person name="Mise K."/>
            <person name="Xu Z."/>
            <person name="Kuniyasu M."/>
            <person name="Ushijima N."/>
            <person name="Kawano K."/>
            <person name="Kobayashi E."/>
            <person name="Shiratori Y."/>
            <person name="Masuda Y."/>
            <person name="Senoo K."/>
        </authorList>
    </citation>
    <scope>NUCLEOTIDE SEQUENCE [LARGE SCALE GENOMIC DNA]</scope>
    <source>
        <strain evidence="6">Red222</strain>
    </source>
</reference>
<evidence type="ECO:0000256" key="3">
    <source>
        <dbReference type="ARBA" id="ARBA00022777"/>
    </source>
</evidence>
<dbReference type="PANTHER" id="PTHR37419:SF1">
    <property type="entry name" value="SERINE_THREONINE-PROTEIN KINASE TOXIN HIPA"/>
    <property type="match status" value="1"/>
</dbReference>
<comment type="similarity">
    <text evidence="1">Belongs to the HipA Ser/Thr kinase family.</text>
</comment>
<keyword evidence="2" id="KW-0808">Transferase</keyword>
<feature type="domain" description="HipA-like C-terminal" evidence="4">
    <location>
        <begin position="63"/>
        <end position="255"/>
    </location>
</feature>
<evidence type="ECO:0000256" key="2">
    <source>
        <dbReference type="ARBA" id="ARBA00022679"/>
    </source>
</evidence>
<protein>
    <recommendedName>
        <fullName evidence="4">HipA-like C-terminal domain-containing protein</fullName>
    </recommendedName>
</protein>
<gene>
    <name evidence="5" type="ORF">GETHOR_08140</name>
</gene>
<organism evidence="5 6">
    <name type="scientific">Geothrix oryzae</name>
    <dbReference type="NCBI Taxonomy" id="2927975"/>
    <lineage>
        <taxon>Bacteria</taxon>
        <taxon>Pseudomonadati</taxon>
        <taxon>Acidobacteriota</taxon>
        <taxon>Holophagae</taxon>
        <taxon>Holophagales</taxon>
        <taxon>Holophagaceae</taxon>
        <taxon>Geothrix</taxon>
    </lineage>
</organism>
<name>A0ABN6UVB9_9BACT</name>
<accession>A0ABN6UVB9</accession>
<dbReference type="Gene3D" id="1.10.1070.20">
    <property type="match status" value="1"/>
</dbReference>
<evidence type="ECO:0000313" key="6">
    <source>
        <dbReference type="Proteomes" id="UP001242010"/>
    </source>
</evidence>
<sequence>MVSNHSIRSTKNGGMASSALTARSLPGLNAQTIRALFKGTRIPLTQVAKKAGVAPGVVLSVIQRQASLPAPGEPTTHILKPAIPSYPGTTANEAFVMRLAAEMGLPVAKVEARRLFAERGLQTFLLVERYDRDHQHGRVVRLHQEDFCQALGLTSAYKYENHLGPGLARCRRLLLDHSEKPGADARDFIDAVMFNLIVGNGDAHAKNFSFLFTPKGIRLAPLYDLLSTVYYPGLSMGMAMSIDGRFRFADMDRQALESGAKAIGLNRTFLTKRLDLLRDKLPGAANRAAAGLLGQGLDDAVLERLVCERADRLRP</sequence>
<keyword evidence="3" id="KW-0418">Kinase</keyword>
<evidence type="ECO:0000256" key="1">
    <source>
        <dbReference type="ARBA" id="ARBA00010164"/>
    </source>
</evidence>
<dbReference type="PANTHER" id="PTHR37419">
    <property type="entry name" value="SERINE/THREONINE-PROTEIN KINASE TOXIN HIPA"/>
    <property type="match status" value="1"/>
</dbReference>
<dbReference type="InterPro" id="IPR012893">
    <property type="entry name" value="HipA-like_C"/>
</dbReference>
<dbReference type="Proteomes" id="UP001242010">
    <property type="component" value="Chromosome"/>
</dbReference>
<dbReference type="EMBL" id="AP027079">
    <property type="protein sequence ID" value="BDU68713.1"/>
    <property type="molecule type" value="Genomic_DNA"/>
</dbReference>
<keyword evidence="6" id="KW-1185">Reference proteome</keyword>
<evidence type="ECO:0000259" key="4">
    <source>
        <dbReference type="Pfam" id="PF07804"/>
    </source>
</evidence>